<evidence type="ECO:0000256" key="1">
    <source>
        <dbReference type="SAM" id="Coils"/>
    </source>
</evidence>
<feature type="region of interest" description="Disordered" evidence="2">
    <location>
        <begin position="916"/>
        <end position="935"/>
    </location>
</feature>
<dbReference type="InterPro" id="IPR026983">
    <property type="entry name" value="DHC"/>
</dbReference>
<feature type="region of interest" description="Disordered" evidence="2">
    <location>
        <begin position="1495"/>
        <end position="1549"/>
    </location>
</feature>
<name>A0AAV4C5C3_9GAST</name>
<dbReference type="Proteomes" id="UP000735302">
    <property type="component" value="Unassembled WGS sequence"/>
</dbReference>
<feature type="compositionally biased region" description="Basic and acidic residues" evidence="2">
    <location>
        <begin position="794"/>
        <end position="817"/>
    </location>
</feature>
<gene>
    <name evidence="4" type="ORF">PoB_005277900</name>
</gene>
<dbReference type="GO" id="GO:0030286">
    <property type="term" value="C:dynein complex"/>
    <property type="evidence" value="ECO:0007669"/>
    <property type="project" value="InterPro"/>
</dbReference>
<feature type="region of interest" description="Disordered" evidence="2">
    <location>
        <begin position="1450"/>
        <end position="1483"/>
    </location>
</feature>
<feature type="compositionally biased region" description="Basic and acidic residues" evidence="2">
    <location>
        <begin position="1173"/>
        <end position="1182"/>
    </location>
</feature>
<evidence type="ECO:0000313" key="4">
    <source>
        <dbReference type="EMBL" id="GFO26274.1"/>
    </source>
</evidence>
<reference evidence="4 5" key="1">
    <citation type="journal article" date="2021" name="Elife">
        <title>Chloroplast acquisition without the gene transfer in kleptoplastic sea slugs, Plakobranchus ocellatus.</title>
        <authorList>
            <person name="Maeda T."/>
            <person name="Takahashi S."/>
            <person name="Yoshida T."/>
            <person name="Shimamura S."/>
            <person name="Takaki Y."/>
            <person name="Nagai Y."/>
            <person name="Toyoda A."/>
            <person name="Suzuki Y."/>
            <person name="Arimoto A."/>
            <person name="Ishii H."/>
            <person name="Satoh N."/>
            <person name="Nishiyama T."/>
            <person name="Hasebe M."/>
            <person name="Maruyama T."/>
            <person name="Minagawa J."/>
            <person name="Obokata J."/>
            <person name="Shigenobu S."/>
        </authorList>
    </citation>
    <scope>NUCLEOTIDE SEQUENCE [LARGE SCALE GENOMIC DNA]</scope>
</reference>
<dbReference type="Gene3D" id="1.10.287.2620">
    <property type="match status" value="1"/>
</dbReference>
<dbReference type="EMBL" id="BLXT01005798">
    <property type="protein sequence ID" value="GFO26274.1"/>
    <property type="molecule type" value="Genomic_DNA"/>
</dbReference>
<feature type="domain" description="Dynein heavy chain linker" evidence="3">
    <location>
        <begin position="1846"/>
        <end position="1992"/>
    </location>
</feature>
<keyword evidence="5" id="KW-1185">Reference proteome</keyword>
<accession>A0AAV4C5C3</accession>
<feature type="compositionally biased region" description="Basic and acidic residues" evidence="2">
    <location>
        <begin position="1227"/>
        <end position="1243"/>
    </location>
</feature>
<dbReference type="GO" id="GO:0045505">
    <property type="term" value="F:dynein intermediate chain binding"/>
    <property type="evidence" value="ECO:0007669"/>
    <property type="project" value="InterPro"/>
</dbReference>
<dbReference type="PANTHER" id="PTHR22878">
    <property type="entry name" value="DYNEIN HEAVY CHAIN 6, AXONEMAL-LIKE-RELATED"/>
    <property type="match status" value="1"/>
</dbReference>
<feature type="compositionally biased region" description="Gly residues" evidence="2">
    <location>
        <begin position="1520"/>
        <end position="1537"/>
    </location>
</feature>
<dbReference type="InterPro" id="IPR013602">
    <property type="entry name" value="Dynein_heavy_linker"/>
</dbReference>
<dbReference type="PANTHER" id="PTHR22878:SF68">
    <property type="entry name" value="DYNEIN HEAVY CHAIN 6, AXONEMAL-LIKE"/>
    <property type="match status" value="1"/>
</dbReference>
<feature type="compositionally biased region" description="Polar residues" evidence="2">
    <location>
        <begin position="1466"/>
        <end position="1482"/>
    </location>
</feature>
<feature type="compositionally biased region" description="Gly residues" evidence="2">
    <location>
        <begin position="245"/>
        <end position="298"/>
    </location>
</feature>
<feature type="compositionally biased region" description="Low complexity" evidence="2">
    <location>
        <begin position="479"/>
        <end position="498"/>
    </location>
</feature>
<dbReference type="GO" id="GO:0051959">
    <property type="term" value="F:dynein light intermediate chain binding"/>
    <property type="evidence" value="ECO:0007669"/>
    <property type="project" value="InterPro"/>
</dbReference>
<sequence>MSAFGRNRRRLRSRLLTCDPLLSDMLLLVRTMCLDMSQLSLIQVDGELTYTISEFMEEQEHFTRDVTSKLERCNALLTHLTARTCWDDVISAGLAVEREGRRISAPKRISEMRKLQRLRQSAGAIVGHPRPQDDVSMGVWLASADSSGSFDFESQKNRHCDKLARFIYLTDLMLRDTVHQIYFRSLAKTSDYLHMQLSTFPTDQGIAKIVADYLGDIQIPEPWTLRNYGQGSDEDDDGDHDNDRGGGGGGSGGKRGNGGNDSQGKGGGFNGGNSGGAGGGGGGGRGRGETQGGEGRTFGGRDIVAGGGVDPRLTRSFYLGSDVETVSTDQRNGQMTEPIRREILQEPQHGRLQQSHMQPYVSFYLGSDVETVSTDQRNGQMTEPIRREILQEPQHGRLQQSHMQPYVLVFSSQQQQQQQQHRHNPTLHPSTIATLPSPLTNTVSLSAGLLPAHSLIPPENEAIFQNQGQAPDITERPTDILTPIRTTTTTPASAVETTGMSATDAWAISSVSAGGVDLSSTVQRSNPDTAAALSQLDTTTDTFGTTIISTSTMTSSEGGEDYYDYNDEDEAENWMRGDHSDIIFLDEAIQDLFLQRGEEEGSDMALIALVGDDRRVQAVQPFHGYEEGGDAGSDVGFADVDEDPETTVLDEYRSVPITSRGGTPSTLESVYHLAKSPFSASTLVPNDDWQSSTTLTITSDEILPSQDLSASSLRENVDMHAGKMANSKSAGILCSSQRTAPLRCKPMPWPSGEARTPNASDKTSGREKKAQSLVADPVDFSPRPSSSKAMFYTSEKDLQPKFETTTKPKRSQPKDIIRNINKSSETGKEKNVNENLTNIFDDGSINPASFLAAEDLFKDLKLSRIFYSLRDSVMESSVDDGSDHAGQDTLLEFPILDGNAWDPGNVERYMNIRSAASSSVDTDDESLAKAESSRASLNHNRNQNVICEMRFAKEMRISKIHKTPSGISTRIEETDAIEPLSGKYENIDTQNKCQDREHESHSVTTSTIQMGERESVHFNESFNCRHSLSQPNWITSLQDEESFFYRPVFLHLVQDVNESNDLSQKNCSKDKCELNKENALANGFANDEANDEAIEIQIDSDWKPANNDEDNYNIKNLLLPQKREACGIPIGPNYPKIDEVSPIEDGCESDSDGASNTKTIRFPIYSRIDSEKSKLGTGVRKDGGRRRKGVKAPDLSGLSQTTSECEQMKGLLEEALGQHVYQPPRIPKNDREMSSHINDESRHSAPGPSWALSDPGPLSDPAVHGRLQRVTPTRSPTHAHQDGSDCELSPPAGQLSSLLNQTLPEALERLSRLRQERRELEQLLSASATEIEGFQRDLARESEISRHSGSVLSSSSVTNVLRWKPEQSDSSSSSSSLASFKQGKAWLSENESMINFYNLSSVERLEDVDDASLVHENVGETSLVKVPHNGIGAQEKDLEALQTDEAIERASIDNEGDADDPGLRILSQNNRNGNSHPGSTDSMHLLATSHHMASYNLNNHRDDGGGGGSGGRNDDAAGRGSAGGASGSGGGGSGSGNVGTSRGGSSVLKKTPSELKPMFHAVLRLHIDAVVMSPDVYDVTATAFNMIHDMEEHVLGLNSMTASPVFLPFTRPTVAGQTTIDRVPSGPKLELIVRRDTWLTETKNAIYQSVDAMFLSTAVYIQEVQSLYDRLFRDLRAAPRYTGDVAFYCNQLARHDAQKLDYLQRVLESQPSTTDLLFRRLVMLDSLEACLDSILTTTGSEIAALYDVVDRFSVPYVAAERQSFESSHYLVSSVRESWQKSLKEREQIIQDIERLLDRDVTWLHTQVKKLLKPMVERPLFLDGKSDPEKVKVALTETEEVVRSHVTKANFVREVQQYLKQKFETLDIQKINSYTFKYMEACDKLEKVLPKNTVVTVFGEKVDIMLRWLNFIIEFRGHVIKPRHWRQMEEALGVEFGDNLPLTLASLMSVNAVEKQKVLHAILNKARAESNIQTEYDEVIRQCQELSIPVQERVKMLVDGEDSVTVFLMLDTFERRAVLDSFVCSRG</sequence>
<organism evidence="4 5">
    <name type="scientific">Plakobranchus ocellatus</name>
    <dbReference type="NCBI Taxonomy" id="259542"/>
    <lineage>
        <taxon>Eukaryota</taxon>
        <taxon>Metazoa</taxon>
        <taxon>Spiralia</taxon>
        <taxon>Lophotrochozoa</taxon>
        <taxon>Mollusca</taxon>
        <taxon>Gastropoda</taxon>
        <taxon>Heterobranchia</taxon>
        <taxon>Euthyneura</taxon>
        <taxon>Panpulmonata</taxon>
        <taxon>Sacoglossa</taxon>
        <taxon>Placobranchoidea</taxon>
        <taxon>Plakobranchidae</taxon>
        <taxon>Plakobranchus</taxon>
    </lineage>
</organism>
<feature type="region of interest" description="Disordered" evidence="2">
    <location>
        <begin position="412"/>
        <end position="432"/>
    </location>
</feature>
<evidence type="ECO:0000256" key="2">
    <source>
        <dbReference type="SAM" id="MobiDB-lite"/>
    </source>
</evidence>
<protein>
    <submittedName>
        <fullName evidence="4">Dynein heavy chain 6, axonemal</fullName>
    </submittedName>
</protein>
<evidence type="ECO:0000313" key="5">
    <source>
        <dbReference type="Proteomes" id="UP000735302"/>
    </source>
</evidence>
<feature type="region of interest" description="Disordered" evidence="2">
    <location>
        <begin position="743"/>
        <end position="829"/>
    </location>
</feature>
<comment type="caution">
    <text evidence="4">The sequence shown here is derived from an EMBL/GenBank/DDBJ whole genome shotgun (WGS) entry which is preliminary data.</text>
</comment>
<dbReference type="GO" id="GO:0007018">
    <property type="term" value="P:microtubule-based movement"/>
    <property type="evidence" value="ECO:0007669"/>
    <property type="project" value="InterPro"/>
</dbReference>
<feature type="region of interest" description="Disordered" evidence="2">
    <location>
        <begin position="224"/>
        <end position="310"/>
    </location>
</feature>
<feature type="region of interest" description="Disordered" evidence="2">
    <location>
        <begin position="468"/>
        <end position="498"/>
    </location>
</feature>
<evidence type="ECO:0000259" key="3">
    <source>
        <dbReference type="Pfam" id="PF08393"/>
    </source>
</evidence>
<keyword evidence="1" id="KW-0175">Coiled coil</keyword>
<feature type="region of interest" description="Disordered" evidence="2">
    <location>
        <begin position="1173"/>
        <end position="1295"/>
    </location>
</feature>
<feature type="coiled-coil region" evidence="1">
    <location>
        <begin position="1303"/>
        <end position="1330"/>
    </location>
</feature>
<dbReference type="Pfam" id="PF08393">
    <property type="entry name" value="DHC_N2"/>
    <property type="match status" value="1"/>
</dbReference>
<proteinExistence type="predicted"/>